<dbReference type="PANTHER" id="PTHR42723">
    <property type="entry name" value="CHLOROPHYLL SYNTHASE"/>
    <property type="match status" value="1"/>
</dbReference>
<organism evidence="6">
    <name type="scientific">bioreactor metagenome</name>
    <dbReference type="NCBI Taxonomy" id="1076179"/>
    <lineage>
        <taxon>unclassified sequences</taxon>
        <taxon>metagenomes</taxon>
        <taxon>ecological metagenomes</taxon>
    </lineage>
</organism>
<evidence type="ECO:0000256" key="5">
    <source>
        <dbReference type="SAM" id="Phobius"/>
    </source>
</evidence>
<comment type="caution">
    <text evidence="6">The sequence shown here is derived from an EMBL/GenBank/DDBJ whole genome shotgun (WGS) entry which is preliminary data.</text>
</comment>
<keyword evidence="2 5" id="KW-0812">Transmembrane</keyword>
<accession>A0A645DZH3</accession>
<dbReference type="Pfam" id="PF01040">
    <property type="entry name" value="UbiA"/>
    <property type="match status" value="1"/>
</dbReference>
<protein>
    <recommendedName>
        <fullName evidence="7">1,4-dihydroxy-2-naphthoate polyprenyltransferase</fullName>
    </recommendedName>
</protein>
<proteinExistence type="predicted"/>
<feature type="transmembrane region" description="Helical" evidence="5">
    <location>
        <begin position="295"/>
        <end position="313"/>
    </location>
</feature>
<evidence type="ECO:0008006" key="7">
    <source>
        <dbReference type="Google" id="ProtNLM"/>
    </source>
</evidence>
<feature type="transmembrane region" description="Helical" evidence="5">
    <location>
        <begin position="164"/>
        <end position="186"/>
    </location>
</feature>
<sequence>MNSPENKYLKKSPSSVEGFREGSNLFAYRISQLVGFLLGARVFVTVLLTFALYVSTFFLFNQEESLRNFVFDFRVHGIIFCAVLSILAGGIINQFYDREKDRITKPFRTRLQTFFKQKYFLYAYLLLNTVSLTVAFLISPRVFLFFLIYQFVMWFYSHKLSKILILNNITFVSLTLYPFFGMLVYYQTFSMKVFLMAVYIFLMLLIIDIIKDTLTKNGDKVFGYTTIPNFFGKKVTNVIVVLLLIFAQLISALVVSEKGLHGILSYYFAFSIFVQILSVYLVLLKTTHSNFINLNILRVWILIGIFAMLANGIQQKYELRNANYELRNANYELRSR</sequence>
<dbReference type="InterPro" id="IPR050475">
    <property type="entry name" value="Prenyltransferase_related"/>
</dbReference>
<feature type="transmembrane region" description="Helical" evidence="5">
    <location>
        <begin position="119"/>
        <end position="152"/>
    </location>
</feature>
<dbReference type="PANTHER" id="PTHR42723:SF1">
    <property type="entry name" value="CHLOROPHYLL SYNTHASE, CHLOROPLASTIC"/>
    <property type="match status" value="1"/>
</dbReference>
<dbReference type="GO" id="GO:0016765">
    <property type="term" value="F:transferase activity, transferring alkyl or aryl (other than methyl) groups"/>
    <property type="evidence" value="ECO:0007669"/>
    <property type="project" value="InterPro"/>
</dbReference>
<dbReference type="GO" id="GO:0016020">
    <property type="term" value="C:membrane"/>
    <property type="evidence" value="ECO:0007669"/>
    <property type="project" value="UniProtKB-SubCell"/>
</dbReference>
<dbReference type="InterPro" id="IPR000537">
    <property type="entry name" value="UbiA_prenyltransferase"/>
</dbReference>
<keyword evidence="4 5" id="KW-0472">Membrane</keyword>
<evidence type="ECO:0000256" key="4">
    <source>
        <dbReference type="ARBA" id="ARBA00023136"/>
    </source>
</evidence>
<dbReference type="EMBL" id="VSSQ01040708">
    <property type="protein sequence ID" value="MPM94013.1"/>
    <property type="molecule type" value="Genomic_DNA"/>
</dbReference>
<gene>
    <name evidence="6" type="ORF">SDC9_141155</name>
</gene>
<feature type="transmembrane region" description="Helical" evidence="5">
    <location>
        <begin position="238"/>
        <end position="256"/>
    </location>
</feature>
<dbReference type="CDD" id="cd13961">
    <property type="entry name" value="PT_UbiA_DGGGPS"/>
    <property type="match status" value="1"/>
</dbReference>
<evidence type="ECO:0000256" key="1">
    <source>
        <dbReference type="ARBA" id="ARBA00004141"/>
    </source>
</evidence>
<evidence type="ECO:0000256" key="2">
    <source>
        <dbReference type="ARBA" id="ARBA00022692"/>
    </source>
</evidence>
<reference evidence="6" key="1">
    <citation type="submission" date="2019-08" db="EMBL/GenBank/DDBJ databases">
        <authorList>
            <person name="Kucharzyk K."/>
            <person name="Murdoch R.W."/>
            <person name="Higgins S."/>
            <person name="Loffler F."/>
        </authorList>
    </citation>
    <scope>NUCLEOTIDE SEQUENCE</scope>
</reference>
<keyword evidence="3 5" id="KW-1133">Transmembrane helix</keyword>
<comment type="subcellular location">
    <subcellularLocation>
        <location evidence="1">Membrane</location>
        <topology evidence="1">Multi-pass membrane protein</topology>
    </subcellularLocation>
</comment>
<feature type="transmembrane region" description="Helical" evidence="5">
    <location>
        <begin position="75"/>
        <end position="96"/>
    </location>
</feature>
<name>A0A645DZH3_9ZZZZ</name>
<evidence type="ECO:0000313" key="6">
    <source>
        <dbReference type="EMBL" id="MPM94013.1"/>
    </source>
</evidence>
<dbReference type="AlphaFoldDB" id="A0A645DZH3"/>
<feature type="transmembrane region" description="Helical" evidence="5">
    <location>
        <begin position="263"/>
        <end position="283"/>
    </location>
</feature>
<feature type="transmembrane region" description="Helical" evidence="5">
    <location>
        <begin position="193"/>
        <end position="210"/>
    </location>
</feature>
<dbReference type="InterPro" id="IPR044878">
    <property type="entry name" value="UbiA_sf"/>
</dbReference>
<evidence type="ECO:0000256" key="3">
    <source>
        <dbReference type="ARBA" id="ARBA00022989"/>
    </source>
</evidence>
<feature type="transmembrane region" description="Helical" evidence="5">
    <location>
        <begin position="33"/>
        <end position="55"/>
    </location>
</feature>
<dbReference type="Gene3D" id="1.10.357.140">
    <property type="entry name" value="UbiA prenyltransferase"/>
    <property type="match status" value="1"/>
</dbReference>